<dbReference type="InterPro" id="IPR055378">
    <property type="entry name" value="GH3_C"/>
</dbReference>
<dbReference type="GeneID" id="110416431"/>
<dbReference type="PANTHER" id="PTHR31901:SF33">
    <property type="entry name" value="INDOLE-3-ACETIC ACID-AMIDO SYNTHETASE GH3.17"/>
    <property type="match status" value="1"/>
</dbReference>
<proteinExistence type="inferred from homology"/>
<evidence type="ECO:0000259" key="4">
    <source>
        <dbReference type="Pfam" id="PF23572"/>
    </source>
</evidence>
<evidence type="ECO:0000313" key="6">
    <source>
        <dbReference type="RefSeq" id="XP_021284107.1"/>
    </source>
</evidence>
<gene>
    <name evidence="6" type="primary">LOC110416431</name>
</gene>
<dbReference type="InterPro" id="IPR055377">
    <property type="entry name" value="GH3_M"/>
</dbReference>
<dbReference type="GO" id="GO:0016881">
    <property type="term" value="F:acid-amino acid ligase activity"/>
    <property type="evidence" value="ECO:0007669"/>
    <property type="project" value="TreeGrafter"/>
</dbReference>
<dbReference type="PANTHER" id="PTHR31901">
    <property type="entry name" value="GH3 DOMAIN-CONTAINING PROTEIN"/>
    <property type="match status" value="1"/>
</dbReference>
<evidence type="ECO:0000256" key="2">
    <source>
        <dbReference type="ARBA" id="ARBA00022598"/>
    </source>
</evidence>
<dbReference type="Pfam" id="PF03321">
    <property type="entry name" value="GH3"/>
    <property type="match status" value="1"/>
</dbReference>
<reference evidence="6" key="1">
    <citation type="submission" date="2025-08" db="UniProtKB">
        <authorList>
            <consortium name="RefSeq"/>
        </authorList>
    </citation>
    <scope>IDENTIFICATION</scope>
    <source>
        <tissue evidence="6">Leaf</tissue>
    </source>
</reference>
<evidence type="ECO:0000259" key="3">
    <source>
        <dbReference type="Pfam" id="PF23571"/>
    </source>
</evidence>
<protein>
    <submittedName>
        <fullName evidence="6">Indole-3-acetic acid-amido synthetase GH3.17-like</fullName>
    </submittedName>
</protein>
<name>A0A6J1AAD6_9ROSI</name>
<dbReference type="Pfam" id="PF23572">
    <property type="entry name" value="GH3_C"/>
    <property type="match status" value="1"/>
</dbReference>
<organism evidence="5 6">
    <name type="scientific">Herrania umbratica</name>
    <dbReference type="NCBI Taxonomy" id="108875"/>
    <lineage>
        <taxon>Eukaryota</taxon>
        <taxon>Viridiplantae</taxon>
        <taxon>Streptophyta</taxon>
        <taxon>Embryophyta</taxon>
        <taxon>Tracheophyta</taxon>
        <taxon>Spermatophyta</taxon>
        <taxon>Magnoliopsida</taxon>
        <taxon>eudicotyledons</taxon>
        <taxon>Gunneridae</taxon>
        <taxon>Pentapetalae</taxon>
        <taxon>rosids</taxon>
        <taxon>malvids</taxon>
        <taxon>Malvales</taxon>
        <taxon>Malvaceae</taxon>
        <taxon>Byttnerioideae</taxon>
        <taxon>Herrania</taxon>
    </lineage>
</organism>
<dbReference type="OrthoDB" id="948762at2759"/>
<dbReference type="RefSeq" id="XP_021284107.1">
    <property type="nucleotide sequence ID" value="XM_021428432.1"/>
</dbReference>
<dbReference type="AlphaFoldDB" id="A0A6J1AAD6"/>
<evidence type="ECO:0000256" key="1">
    <source>
        <dbReference type="ARBA" id="ARBA00008068"/>
    </source>
</evidence>
<sequence>MEPKVSIQEGWKVLEDLTINADQFQQKVLEEILKQNAGTEYLKRFLEGQADKELFKKKVPITTYDGIKPYIERIVVHGEPTDILLAEPVTAITLSSGTSRGQAKMMPLTNKQLDQLTYCRSLAMSAANKFVDGLLEEGKQMQLLFVRPEIYVPSGLPARPILTSYHKSKNFEKYESSLYTSPISTILCLDSKQSLYCQFLCALLQRDEVVNIGAVFASVLFRAIRFLEDCWKELCSNIRTGRLSDWITDTGCKNALSLMLTRPNPEQADLIESACTNKSWEGIIKKLWPKAKYIDVIATGSMAQYLPILEFYCGGIPVVSMPYASSESFLGINLKPFSKPCDVSYTLVPDVAYFEFLPVKDCNEEETKEVHSDAKSDNDLTEKQNKKEEIESVELVNVKLGQCYELVITTCTGLYRYKVGDVLRVTGFHNNAPQFQFVRRQDVVLSVDVEKTSEDELLEAMTQAKLLLKPFGLVLTDYSSYADVSTVPGHYVLFWELKMEESSDLPEFNPQIIEQCCSTVEESLNYLYKNCRKGNTVGPLEIRVVEQGTFDALMDFYISKGSSVSQYKTPRCIKLEEAFKVLDSRVAQRYFSQKVPA</sequence>
<dbReference type="Proteomes" id="UP000504621">
    <property type="component" value="Unplaced"/>
</dbReference>
<dbReference type="GO" id="GO:0005737">
    <property type="term" value="C:cytoplasm"/>
    <property type="evidence" value="ECO:0007669"/>
    <property type="project" value="TreeGrafter"/>
</dbReference>
<dbReference type="Pfam" id="PF23571">
    <property type="entry name" value="GH3_M"/>
    <property type="match status" value="1"/>
</dbReference>
<feature type="domain" description="GH3 middle" evidence="3">
    <location>
        <begin position="345"/>
        <end position="440"/>
    </location>
</feature>
<accession>A0A6J1AAD6</accession>
<feature type="domain" description="GH3 C-terminal" evidence="4">
    <location>
        <begin position="456"/>
        <end position="575"/>
    </location>
</feature>
<comment type="similarity">
    <text evidence="1">Belongs to the IAA-amido conjugating enzyme family.</text>
</comment>
<keyword evidence="2" id="KW-0436">Ligase</keyword>
<dbReference type="InterPro" id="IPR004993">
    <property type="entry name" value="GH3"/>
</dbReference>
<evidence type="ECO:0000313" key="5">
    <source>
        <dbReference type="Proteomes" id="UP000504621"/>
    </source>
</evidence>
<keyword evidence="5" id="KW-1185">Reference proteome</keyword>